<dbReference type="STRING" id="27342.A0A0H2S8R1"/>
<dbReference type="InterPro" id="IPR036770">
    <property type="entry name" value="Ankyrin_rpt-contain_sf"/>
</dbReference>
<reference evidence="5 6" key="1">
    <citation type="submission" date="2015-04" db="EMBL/GenBank/DDBJ databases">
        <title>Complete genome sequence of Schizopora paradoxa KUC8140, a cosmopolitan wood degrader in East Asia.</title>
        <authorList>
            <consortium name="DOE Joint Genome Institute"/>
            <person name="Min B."/>
            <person name="Park H."/>
            <person name="Jang Y."/>
            <person name="Kim J.-J."/>
            <person name="Kim K.H."/>
            <person name="Pangilinan J."/>
            <person name="Lipzen A."/>
            <person name="Riley R."/>
            <person name="Grigoriev I.V."/>
            <person name="Spatafora J.W."/>
            <person name="Choi I.-G."/>
        </authorList>
    </citation>
    <scope>NUCLEOTIDE SEQUENCE [LARGE SCALE GENOMIC DNA]</scope>
    <source>
        <strain evidence="5 6">KUC8140</strain>
    </source>
</reference>
<evidence type="ECO:0000256" key="3">
    <source>
        <dbReference type="PROSITE-ProRule" id="PRU00023"/>
    </source>
</evidence>
<dbReference type="Proteomes" id="UP000053477">
    <property type="component" value="Unassembled WGS sequence"/>
</dbReference>
<dbReference type="AlphaFoldDB" id="A0A0H2S8R1"/>
<dbReference type="PROSITE" id="PS50297">
    <property type="entry name" value="ANK_REP_REGION"/>
    <property type="match status" value="2"/>
</dbReference>
<keyword evidence="1" id="KW-0677">Repeat</keyword>
<dbReference type="PANTHER" id="PTHR24171:SF9">
    <property type="entry name" value="ANKYRIN REPEAT DOMAIN-CONTAINING PROTEIN 39"/>
    <property type="match status" value="1"/>
</dbReference>
<protein>
    <submittedName>
        <fullName evidence="5">Ankyrin</fullName>
    </submittedName>
</protein>
<dbReference type="SMART" id="SM00248">
    <property type="entry name" value="ANK"/>
    <property type="match status" value="3"/>
</dbReference>
<dbReference type="PANTHER" id="PTHR24171">
    <property type="entry name" value="ANKYRIN REPEAT DOMAIN-CONTAINING PROTEIN 39-RELATED"/>
    <property type="match status" value="1"/>
</dbReference>
<dbReference type="Pfam" id="PF12796">
    <property type="entry name" value="Ank_2"/>
    <property type="match status" value="1"/>
</dbReference>
<sequence>MSTETDTEGATPNERLLAAAKEDDVDMFAEVIEGEGKYDINHADGLGMTALHYAASRGSIDVIEHILSQDGCDVDPINRIAKATPLHLALELPDRELRKLIVESLLDAGADIRIKDKNNETPLTIASSLNDPELEKLMRKSQAQSSLDRDDVADEDDDEGDEGSGSESD</sequence>
<evidence type="ECO:0000313" key="5">
    <source>
        <dbReference type="EMBL" id="KLO20627.1"/>
    </source>
</evidence>
<organism evidence="5 6">
    <name type="scientific">Schizopora paradoxa</name>
    <dbReference type="NCBI Taxonomy" id="27342"/>
    <lineage>
        <taxon>Eukaryota</taxon>
        <taxon>Fungi</taxon>
        <taxon>Dikarya</taxon>
        <taxon>Basidiomycota</taxon>
        <taxon>Agaricomycotina</taxon>
        <taxon>Agaricomycetes</taxon>
        <taxon>Hymenochaetales</taxon>
        <taxon>Schizoporaceae</taxon>
        <taxon>Schizopora</taxon>
    </lineage>
</organism>
<dbReference type="InParanoid" id="A0A0H2S8R1"/>
<dbReference type="PROSITE" id="PS50088">
    <property type="entry name" value="ANK_REPEAT"/>
    <property type="match status" value="2"/>
</dbReference>
<gene>
    <name evidence="5" type="ORF">SCHPADRAFT_897893</name>
</gene>
<feature type="repeat" description="ANK" evidence="3">
    <location>
        <begin position="46"/>
        <end position="79"/>
    </location>
</feature>
<evidence type="ECO:0000256" key="1">
    <source>
        <dbReference type="ARBA" id="ARBA00022737"/>
    </source>
</evidence>
<feature type="region of interest" description="Disordered" evidence="4">
    <location>
        <begin position="137"/>
        <end position="169"/>
    </location>
</feature>
<evidence type="ECO:0000256" key="4">
    <source>
        <dbReference type="SAM" id="MobiDB-lite"/>
    </source>
</evidence>
<evidence type="ECO:0000256" key="2">
    <source>
        <dbReference type="ARBA" id="ARBA00023043"/>
    </source>
</evidence>
<feature type="repeat" description="ANK" evidence="3">
    <location>
        <begin position="81"/>
        <end position="117"/>
    </location>
</feature>
<proteinExistence type="predicted"/>
<dbReference type="InterPro" id="IPR002110">
    <property type="entry name" value="Ankyrin_rpt"/>
</dbReference>
<dbReference type="SUPFAM" id="SSF48403">
    <property type="entry name" value="Ankyrin repeat"/>
    <property type="match status" value="1"/>
</dbReference>
<keyword evidence="6" id="KW-1185">Reference proteome</keyword>
<dbReference type="FunCoup" id="A0A0H2S8R1">
    <property type="interactions" value="17"/>
</dbReference>
<dbReference type="Gene3D" id="1.25.40.20">
    <property type="entry name" value="Ankyrin repeat-containing domain"/>
    <property type="match status" value="2"/>
</dbReference>
<feature type="compositionally biased region" description="Acidic residues" evidence="4">
    <location>
        <begin position="151"/>
        <end position="169"/>
    </location>
</feature>
<evidence type="ECO:0000313" key="6">
    <source>
        <dbReference type="Proteomes" id="UP000053477"/>
    </source>
</evidence>
<dbReference type="PRINTS" id="PR01415">
    <property type="entry name" value="ANKYRIN"/>
</dbReference>
<dbReference type="OrthoDB" id="9995210at2759"/>
<keyword evidence="2 3" id="KW-0040">ANK repeat</keyword>
<dbReference type="EMBL" id="KQ085882">
    <property type="protein sequence ID" value="KLO20627.1"/>
    <property type="molecule type" value="Genomic_DNA"/>
</dbReference>
<accession>A0A0H2S8R1</accession>
<name>A0A0H2S8R1_9AGAM</name>